<protein>
    <submittedName>
        <fullName evidence="1">Uncharacterized protein</fullName>
    </submittedName>
</protein>
<reference evidence="1" key="1">
    <citation type="journal article" date="2023" name="bioRxiv">
        <title>Improved chromosome-level genome assembly for marigold (Tagetes erecta).</title>
        <authorList>
            <person name="Jiang F."/>
            <person name="Yuan L."/>
            <person name="Wang S."/>
            <person name="Wang H."/>
            <person name="Xu D."/>
            <person name="Wang A."/>
            <person name="Fan W."/>
        </authorList>
    </citation>
    <scope>NUCLEOTIDE SEQUENCE</scope>
    <source>
        <strain evidence="1">WSJ</strain>
        <tissue evidence="1">Leaf</tissue>
    </source>
</reference>
<dbReference type="Proteomes" id="UP001229421">
    <property type="component" value="Unassembled WGS sequence"/>
</dbReference>
<sequence length="76" mass="8508">MAGLQQVLKFAARWSCICVVRADFISKSGDSKEEMIVPVVDGDHENTSIHGGSAFKNEELIIVVKMWIWAAKNKWS</sequence>
<evidence type="ECO:0000313" key="2">
    <source>
        <dbReference type="Proteomes" id="UP001229421"/>
    </source>
</evidence>
<organism evidence="1 2">
    <name type="scientific">Tagetes erecta</name>
    <name type="common">African marigold</name>
    <dbReference type="NCBI Taxonomy" id="13708"/>
    <lineage>
        <taxon>Eukaryota</taxon>
        <taxon>Viridiplantae</taxon>
        <taxon>Streptophyta</taxon>
        <taxon>Embryophyta</taxon>
        <taxon>Tracheophyta</taxon>
        <taxon>Spermatophyta</taxon>
        <taxon>Magnoliopsida</taxon>
        <taxon>eudicotyledons</taxon>
        <taxon>Gunneridae</taxon>
        <taxon>Pentapetalae</taxon>
        <taxon>asterids</taxon>
        <taxon>campanulids</taxon>
        <taxon>Asterales</taxon>
        <taxon>Asteraceae</taxon>
        <taxon>Asteroideae</taxon>
        <taxon>Heliantheae alliance</taxon>
        <taxon>Tageteae</taxon>
        <taxon>Tagetes</taxon>
    </lineage>
</organism>
<evidence type="ECO:0000313" key="1">
    <source>
        <dbReference type="EMBL" id="KAK1407775.1"/>
    </source>
</evidence>
<gene>
    <name evidence="1" type="ORF">QVD17_39402</name>
</gene>
<comment type="caution">
    <text evidence="1">The sequence shown here is derived from an EMBL/GenBank/DDBJ whole genome shotgun (WGS) entry which is preliminary data.</text>
</comment>
<dbReference type="EMBL" id="JAUHHV010000011">
    <property type="protein sequence ID" value="KAK1407775.1"/>
    <property type="molecule type" value="Genomic_DNA"/>
</dbReference>
<dbReference type="AlphaFoldDB" id="A0AAD8NA57"/>
<keyword evidence="2" id="KW-1185">Reference proteome</keyword>
<proteinExistence type="predicted"/>
<name>A0AAD8NA57_TARER</name>
<accession>A0AAD8NA57</accession>